<evidence type="ECO:0000313" key="5">
    <source>
        <dbReference type="EMBL" id="OTP11073.1"/>
    </source>
</evidence>
<dbReference type="STRING" id="1987383.A5844_001207"/>
<keyword evidence="6" id="KW-1185">Reference proteome</keyword>
<feature type="domain" description="SF3 helicase" evidence="4">
    <location>
        <begin position="186"/>
        <end position="339"/>
    </location>
</feature>
<dbReference type="InterPro" id="IPR027417">
    <property type="entry name" value="P-loop_NTPase"/>
</dbReference>
<evidence type="ECO:0000256" key="1">
    <source>
        <dbReference type="ARBA" id="ARBA00022741"/>
    </source>
</evidence>
<dbReference type="InterPro" id="IPR051620">
    <property type="entry name" value="ORF904-like_C"/>
</dbReference>
<dbReference type="Gene3D" id="3.40.50.300">
    <property type="entry name" value="P-loop containing nucleotide triphosphate hydrolases"/>
    <property type="match status" value="1"/>
</dbReference>
<dbReference type="SUPFAM" id="SSF52540">
    <property type="entry name" value="P-loop containing nucleoside triphosphate hydrolases"/>
    <property type="match status" value="1"/>
</dbReference>
<dbReference type="GO" id="GO:0005524">
    <property type="term" value="F:ATP binding"/>
    <property type="evidence" value="ECO:0007669"/>
    <property type="project" value="UniProtKB-KW"/>
</dbReference>
<keyword evidence="1" id="KW-0547">Nucleotide-binding</keyword>
<evidence type="ECO:0000259" key="4">
    <source>
        <dbReference type="PROSITE" id="PS51206"/>
    </source>
</evidence>
<dbReference type="Proteomes" id="UP000194933">
    <property type="component" value="Unassembled WGS sequence"/>
</dbReference>
<dbReference type="RefSeq" id="WP_086284360.1">
    <property type="nucleotide sequence ID" value="NZ_NGMO01000002.1"/>
</dbReference>
<evidence type="ECO:0000256" key="3">
    <source>
        <dbReference type="ARBA" id="ARBA00022840"/>
    </source>
</evidence>
<dbReference type="InterPro" id="IPR045455">
    <property type="entry name" value="NrS-1_pol-like_helicase"/>
</dbReference>
<keyword evidence="3" id="KW-0067">ATP-binding</keyword>
<dbReference type="PANTHER" id="PTHR35372:SF2">
    <property type="entry name" value="SF3 HELICASE DOMAIN-CONTAINING PROTEIN"/>
    <property type="match status" value="1"/>
</dbReference>
<dbReference type="AlphaFoldDB" id="A0A242K0I4"/>
<dbReference type="InterPro" id="IPR006500">
    <property type="entry name" value="Helicase_put_C_phage/plasmid"/>
</dbReference>
<dbReference type="Pfam" id="PF08706">
    <property type="entry name" value="D5_N"/>
    <property type="match status" value="1"/>
</dbReference>
<dbReference type="Pfam" id="PF19263">
    <property type="entry name" value="DUF5906"/>
    <property type="match status" value="1"/>
</dbReference>
<name>A0A242K0I4_9ENTE</name>
<reference evidence="5 6" key="1">
    <citation type="submission" date="2017-05" db="EMBL/GenBank/DDBJ databases">
        <title>The Genome Sequence of Enterococcus sp. 10A9_DIV0425.</title>
        <authorList>
            <consortium name="The Broad Institute Genomics Platform"/>
            <consortium name="The Broad Institute Genomic Center for Infectious Diseases"/>
            <person name="Earl A."/>
            <person name="Manson A."/>
            <person name="Schwartman J."/>
            <person name="Gilmore M."/>
            <person name="Abouelleil A."/>
            <person name="Cao P."/>
            <person name="Chapman S."/>
            <person name="Cusick C."/>
            <person name="Shea T."/>
            <person name="Young S."/>
            <person name="Neafsey D."/>
            <person name="Nusbaum C."/>
            <person name="Birren B."/>
        </authorList>
    </citation>
    <scope>NUCLEOTIDE SEQUENCE [LARGE SCALE GENOMIC DNA]</scope>
    <source>
        <strain evidence="5 6">10A9_DIV0425</strain>
    </source>
</reference>
<gene>
    <name evidence="5" type="ORF">A5844_001207</name>
</gene>
<dbReference type="InterPro" id="IPR014015">
    <property type="entry name" value="Helicase_SF3_DNA-vir"/>
</dbReference>
<evidence type="ECO:0000256" key="2">
    <source>
        <dbReference type="ARBA" id="ARBA00022801"/>
    </source>
</evidence>
<dbReference type="GO" id="GO:0016787">
    <property type="term" value="F:hydrolase activity"/>
    <property type="evidence" value="ECO:0007669"/>
    <property type="project" value="UniProtKB-KW"/>
</dbReference>
<evidence type="ECO:0000313" key="6">
    <source>
        <dbReference type="Proteomes" id="UP000194933"/>
    </source>
</evidence>
<keyword evidence="2" id="KW-0378">Hydrolase</keyword>
<proteinExistence type="predicted"/>
<dbReference type="InterPro" id="IPR014818">
    <property type="entry name" value="Phage/plasmid_primase_P4_C"/>
</dbReference>
<comment type="caution">
    <text evidence="5">The sequence shown here is derived from an EMBL/GenBank/DDBJ whole genome shotgun (WGS) entry which is preliminary data.</text>
</comment>
<dbReference type="PROSITE" id="PS51206">
    <property type="entry name" value="SF3_HELICASE_1"/>
    <property type="match status" value="1"/>
</dbReference>
<accession>A0A242K0I4</accession>
<organism evidence="5 6">
    <name type="scientific">Candidatus Enterococcus wittei</name>
    <dbReference type="NCBI Taxonomy" id="1987383"/>
    <lineage>
        <taxon>Bacteria</taxon>
        <taxon>Bacillati</taxon>
        <taxon>Bacillota</taxon>
        <taxon>Bacilli</taxon>
        <taxon>Lactobacillales</taxon>
        <taxon>Enterococcaceae</taxon>
        <taxon>Enterococcus</taxon>
    </lineage>
</organism>
<sequence>MDKKEMENTQIFKRYLNPNKLQEIEEGKEGKEAFFNLIETIPRNLTEEAFNEKVADLIIEYTNIIMLKSTNSIHMYNYITHRWESKGEIWLQRLVYEVTKSVDDTNLWYRERNTCEHIKRKLCMLETFSDDYLVLTNGTFDRRTGEIIESQSNHYAHFFSTVVYDSEKKCARFLQFLNEVFYSDPSTIAFVQEWFGYVLLSSHQANAFLIGYGSGANGKSLLFALLAKLVGECNTSSSGISAFQSRFGMEVMHNKLLNLATESDVNSFETATLKAVTAGEPITLNRKGIKEITCILPTKFIFLMNHLPLITDSSYGFSRRLLILPFPRTFRPEEQDPFLLEKMTLELSGILNFALEGAKRLIKNGYQFTISDLMHEAKEQFLGCVHPLSYFKAHYLSKNPTKKMESNLLFQTFQKMLKEKNWSARQYGTLRSFNKGLIELFEAEGFVISTKKSNGKTYLSGIVLNQSIQEL</sequence>
<dbReference type="EMBL" id="NGMO01000002">
    <property type="protein sequence ID" value="OTP11073.1"/>
    <property type="molecule type" value="Genomic_DNA"/>
</dbReference>
<dbReference type="NCBIfam" id="TIGR01613">
    <property type="entry name" value="primase_Cterm"/>
    <property type="match status" value="1"/>
</dbReference>
<protein>
    <recommendedName>
        <fullName evidence="4">SF3 helicase domain-containing protein</fullName>
    </recommendedName>
</protein>
<dbReference type="PANTHER" id="PTHR35372">
    <property type="entry name" value="ATP BINDING PROTEIN-RELATED"/>
    <property type="match status" value="1"/>
</dbReference>